<dbReference type="PROSITE" id="PS00373">
    <property type="entry name" value="GART"/>
    <property type="match status" value="1"/>
</dbReference>
<evidence type="ECO:0000313" key="12">
    <source>
        <dbReference type="Proteomes" id="UP001501166"/>
    </source>
</evidence>
<protein>
    <recommendedName>
        <fullName evidence="4 8">Methionyl-tRNA formyltransferase</fullName>
        <ecNumber evidence="3 8">2.1.2.9</ecNumber>
    </recommendedName>
</protein>
<accession>A0ABN0X1N1</accession>
<feature type="domain" description="Formyl transferase N-terminal" evidence="9">
    <location>
        <begin position="3"/>
        <end position="181"/>
    </location>
</feature>
<dbReference type="Gene3D" id="3.10.25.10">
    <property type="entry name" value="Formyl transferase, C-terminal domain"/>
    <property type="match status" value="1"/>
</dbReference>
<name>A0ABN0X1N1_9LACT</name>
<evidence type="ECO:0000256" key="6">
    <source>
        <dbReference type="ARBA" id="ARBA00022917"/>
    </source>
</evidence>
<comment type="function">
    <text evidence="1 8">Attaches a formyl group to the free amino group of methionyl-tRNA(fMet). The formyl group appears to play a dual role in the initiator identity of N-formylmethionyl-tRNA by promoting its recognition by IF2 and preventing the misappropriation of this tRNA by the elongation apparatus.</text>
</comment>
<evidence type="ECO:0000259" key="10">
    <source>
        <dbReference type="Pfam" id="PF02911"/>
    </source>
</evidence>
<keyword evidence="5 8" id="KW-0808">Transferase</keyword>
<dbReference type="InterPro" id="IPR011034">
    <property type="entry name" value="Formyl_transferase-like_C_sf"/>
</dbReference>
<organism evidence="11 12">
    <name type="scientific">Alkalibacterium iburiense</name>
    <dbReference type="NCBI Taxonomy" id="290589"/>
    <lineage>
        <taxon>Bacteria</taxon>
        <taxon>Bacillati</taxon>
        <taxon>Bacillota</taxon>
        <taxon>Bacilli</taxon>
        <taxon>Lactobacillales</taxon>
        <taxon>Carnobacteriaceae</taxon>
        <taxon>Alkalibacterium</taxon>
    </lineage>
</organism>
<dbReference type="InterPro" id="IPR001555">
    <property type="entry name" value="GART_AS"/>
</dbReference>
<comment type="catalytic activity">
    <reaction evidence="7 8">
        <text>L-methionyl-tRNA(fMet) + (6R)-10-formyltetrahydrofolate = N-formyl-L-methionyl-tRNA(fMet) + (6S)-5,6,7,8-tetrahydrofolate + H(+)</text>
        <dbReference type="Rhea" id="RHEA:24380"/>
        <dbReference type="Rhea" id="RHEA-COMP:9952"/>
        <dbReference type="Rhea" id="RHEA-COMP:9953"/>
        <dbReference type="ChEBI" id="CHEBI:15378"/>
        <dbReference type="ChEBI" id="CHEBI:57453"/>
        <dbReference type="ChEBI" id="CHEBI:78530"/>
        <dbReference type="ChEBI" id="CHEBI:78844"/>
        <dbReference type="ChEBI" id="CHEBI:195366"/>
        <dbReference type="EC" id="2.1.2.9"/>
    </reaction>
</comment>
<evidence type="ECO:0000256" key="5">
    <source>
        <dbReference type="ARBA" id="ARBA00022679"/>
    </source>
</evidence>
<dbReference type="NCBIfam" id="TIGR00460">
    <property type="entry name" value="fmt"/>
    <property type="match status" value="1"/>
</dbReference>
<evidence type="ECO:0000256" key="8">
    <source>
        <dbReference type="HAMAP-Rule" id="MF_00182"/>
    </source>
</evidence>
<dbReference type="InterPro" id="IPR041711">
    <property type="entry name" value="Met-tRNA-FMT_N"/>
</dbReference>
<dbReference type="HAMAP" id="MF_00182">
    <property type="entry name" value="Formyl_trans"/>
    <property type="match status" value="1"/>
</dbReference>
<keyword evidence="12" id="KW-1185">Reference proteome</keyword>
<dbReference type="SUPFAM" id="SSF50486">
    <property type="entry name" value="FMT C-terminal domain-like"/>
    <property type="match status" value="1"/>
</dbReference>
<dbReference type="Pfam" id="PF00551">
    <property type="entry name" value="Formyl_trans_N"/>
    <property type="match status" value="1"/>
</dbReference>
<dbReference type="InterPro" id="IPR005793">
    <property type="entry name" value="Formyl_trans_C"/>
</dbReference>
<proteinExistence type="inferred from homology"/>
<dbReference type="EC" id="2.1.2.9" evidence="3 8"/>
<dbReference type="Pfam" id="PF02911">
    <property type="entry name" value="Formyl_trans_C"/>
    <property type="match status" value="1"/>
</dbReference>
<dbReference type="SUPFAM" id="SSF53328">
    <property type="entry name" value="Formyltransferase"/>
    <property type="match status" value="1"/>
</dbReference>
<reference evidence="11 12" key="1">
    <citation type="journal article" date="2019" name="Int. J. Syst. Evol. Microbiol.">
        <title>The Global Catalogue of Microorganisms (GCM) 10K type strain sequencing project: providing services to taxonomists for standard genome sequencing and annotation.</title>
        <authorList>
            <consortium name="The Broad Institute Genomics Platform"/>
            <consortium name="The Broad Institute Genome Sequencing Center for Infectious Disease"/>
            <person name="Wu L."/>
            <person name="Ma J."/>
        </authorList>
    </citation>
    <scope>NUCLEOTIDE SEQUENCE [LARGE SCALE GENOMIC DNA]</scope>
    <source>
        <strain evidence="11 12">JCM 12662</strain>
    </source>
</reference>
<dbReference type="InterPro" id="IPR044135">
    <property type="entry name" value="Met-tRNA-FMT_C"/>
</dbReference>
<dbReference type="InterPro" id="IPR005794">
    <property type="entry name" value="Fmt"/>
</dbReference>
<evidence type="ECO:0000256" key="1">
    <source>
        <dbReference type="ARBA" id="ARBA00002606"/>
    </source>
</evidence>
<comment type="caution">
    <text evidence="11">The sequence shown here is derived from an EMBL/GenBank/DDBJ whole genome shotgun (WGS) entry which is preliminary data.</text>
</comment>
<dbReference type="PANTHER" id="PTHR11138:SF5">
    <property type="entry name" value="METHIONYL-TRNA FORMYLTRANSFERASE, MITOCHONDRIAL"/>
    <property type="match status" value="1"/>
</dbReference>
<feature type="domain" description="Formyl transferase C-terminal" evidence="10">
    <location>
        <begin position="206"/>
        <end position="303"/>
    </location>
</feature>
<dbReference type="Gene3D" id="3.40.50.170">
    <property type="entry name" value="Formyl transferase, N-terminal domain"/>
    <property type="match status" value="1"/>
</dbReference>
<comment type="similarity">
    <text evidence="2 8">Belongs to the Fmt family.</text>
</comment>
<dbReference type="Proteomes" id="UP001501166">
    <property type="component" value="Unassembled WGS sequence"/>
</dbReference>
<feature type="binding site" evidence="8">
    <location>
        <begin position="111"/>
        <end position="114"/>
    </location>
    <ligand>
        <name>(6S)-5,6,7,8-tetrahydrofolate</name>
        <dbReference type="ChEBI" id="CHEBI:57453"/>
    </ligand>
</feature>
<keyword evidence="6 8" id="KW-0648">Protein biosynthesis</keyword>
<evidence type="ECO:0000313" key="11">
    <source>
        <dbReference type="EMBL" id="GAA0352171.1"/>
    </source>
</evidence>
<dbReference type="RefSeq" id="WP_343752975.1">
    <property type="nucleotide sequence ID" value="NZ_BAAACW010000016.1"/>
</dbReference>
<dbReference type="CDD" id="cd08646">
    <property type="entry name" value="FMT_core_Met-tRNA-FMT_N"/>
    <property type="match status" value="1"/>
</dbReference>
<dbReference type="InterPro" id="IPR036477">
    <property type="entry name" value="Formyl_transf_N_sf"/>
</dbReference>
<dbReference type="CDD" id="cd08704">
    <property type="entry name" value="Met_tRNA_FMT_C"/>
    <property type="match status" value="1"/>
</dbReference>
<dbReference type="InterPro" id="IPR037022">
    <property type="entry name" value="Formyl_trans_C_sf"/>
</dbReference>
<sequence>MYKIVFMGTPDFSVPILEALIKEENCEVVTVVTQPDRKVGRKKVLTAPPVKKKAMAYDIPVLQPEKLSGSPEMNTILEMEPDLIVTAAYGQYVPTKLLNAPRFKAINVHASLLPKYRGAAPIHYALINGDEKTGVTIMYMVKKMDAGDIISQRDITIEESDTVGSLFNKLSLLGRDLLIDTLPELFNETVQPIVQDENEVTLAPMIQPAEEKFDWTKSAKDLANKIRGMNPFPGAYTLLNGERFKIWFAEALSHSSDSHPGTIIKLSKDELIVQCGNQTALKLLVVQPFGKPKMPVSDYLAGARNHLEEGVQFEN</sequence>
<dbReference type="EMBL" id="BAAACW010000016">
    <property type="protein sequence ID" value="GAA0352171.1"/>
    <property type="molecule type" value="Genomic_DNA"/>
</dbReference>
<dbReference type="PANTHER" id="PTHR11138">
    <property type="entry name" value="METHIONYL-TRNA FORMYLTRANSFERASE"/>
    <property type="match status" value="1"/>
</dbReference>
<evidence type="ECO:0000256" key="3">
    <source>
        <dbReference type="ARBA" id="ARBA00012261"/>
    </source>
</evidence>
<evidence type="ECO:0000259" key="9">
    <source>
        <dbReference type="Pfam" id="PF00551"/>
    </source>
</evidence>
<dbReference type="InterPro" id="IPR002376">
    <property type="entry name" value="Formyl_transf_N"/>
</dbReference>
<evidence type="ECO:0000256" key="7">
    <source>
        <dbReference type="ARBA" id="ARBA00048558"/>
    </source>
</evidence>
<evidence type="ECO:0000256" key="2">
    <source>
        <dbReference type="ARBA" id="ARBA00010699"/>
    </source>
</evidence>
<evidence type="ECO:0000256" key="4">
    <source>
        <dbReference type="ARBA" id="ARBA00016014"/>
    </source>
</evidence>
<gene>
    <name evidence="8 11" type="primary">fmt</name>
    <name evidence="11" type="ORF">GCM10008932_01430</name>
</gene>